<evidence type="ECO:0000256" key="2">
    <source>
        <dbReference type="ARBA" id="ARBA00009387"/>
    </source>
</evidence>
<accession>A0A6L3T569</accession>
<comment type="caution">
    <text evidence="4">The sequence shown here is derived from an EMBL/GenBank/DDBJ whole genome shotgun (WGS) entry which is preliminary data.</text>
</comment>
<dbReference type="SUPFAM" id="SSF53955">
    <property type="entry name" value="Lysozyme-like"/>
    <property type="match status" value="1"/>
</dbReference>
<sequence>MHLRRRSVQEYRAAVMRRALRRAAYRAVVNRAVATLALVAAGLVLDPVSTARDDAHHRGLGTRAGIDADTAATPWIISATMQGGPAHAYARQAASTASGVDLEASAFRAIEDAWSRAFYGDRQRMAEFIDHAAVINGLPVAFLMRLLRQESGLNHQAVSRAGARGVAQFMPATARERGLVDPFDPFEAIPKSAELLKAYRDRFGNLGYAAAAYNAGPQRVRDWLSGRATLPAETRDYVAKITGRSAEDWRRSGDMPTLAEAWMPLTAQADFPKGSRIGGMYPTR</sequence>
<name>A0A6L3T569_9HYPH</name>
<feature type="domain" description="Transglycosylase SLT" evidence="3">
    <location>
        <begin position="129"/>
        <end position="229"/>
    </location>
</feature>
<dbReference type="InterPro" id="IPR023346">
    <property type="entry name" value="Lysozyme-like_dom_sf"/>
</dbReference>
<dbReference type="PANTHER" id="PTHR37423">
    <property type="entry name" value="SOLUBLE LYTIC MUREIN TRANSGLYCOSYLASE-RELATED"/>
    <property type="match status" value="1"/>
</dbReference>
<keyword evidence="5" id="KW-1185">Reference proteome</keyword>
<protein>
    <submittedName>
        <fullName evidence="4">Lytic transglycosylase domain-containing protein</fullName>
    </submittedName>
</protein>
<evidence type="ECO:0000256" key="1">
    <source>
        <dbReference type="ARBA" id="ARBA00007734"/>
    </source>
</evidence>
<dbReference type="CDD" id="cd00254">
    <property type="entry name" value="LT-like"/>
    <property type="match status" value="1"/>
</dbReference>
<dbReference type="InterPro" id="IPR008258">
    <property type="entry name" value="Transglycosylase_SLT_dom_1"/>
</dbReference>
<dbReference type="EMBL" id="VZZK01000001">
    <property type="protein sequence ID" value="KAB1081939.1"/>
    <property type="molecule type" value="Genomic_DNA"/>
</dbReference>
<comment type="similarity">
    <text evidence="1">Belongs to the transglycosylase Slt family.</text>
</comment>
<dbReference type="Pfam" id="PF01464">
    <property type="entry name" value="SLT"/>
    <property type="match status" value="1"/>
</dbReference>
<reference evidence="4 5" key="1">
    <citation type="submission" date="2019-09" db="EMBL/GenBank/DDBJ databases">
        <title>YIM 48816 draft genome.</title>
        <authorList>
            <person name="Jiang L."/>
        </authorList>
    </citation>
    <scope>NUCLEOTIDE SEQUENCE [LARGE SCALE GENOMIC DNA]</scope>
    <source>
        <strain evidence="4 5">YIM 48816</strain>
    </source>
</reference>
<dbReference type="OrthoDB" id="9801695at2"/>
<dbReference type="Gene3D" id="1.10.530.10">
    <property type="match status" value="1"/>
</dbReference>
<gene>
    <name evidence="4" type="ORF">F6X53_02045</name>
</gene>
<dbReference type="AlphaFoldDB" id="A0A6L3T569"/>
<proteinExistence type="inferred from homology"/>
<evidence type="ECO:0000313" key="5">
    <source>
        <dbReference type="Proteomes" id="UP000474159"/>
    </source>
</evidence>
<dbReference type="PANTHER" id="PTHR37423:SF2">
    <property type="entry name" value="MEMBRANE-BOUND LYTIC MUREIN TRANSGLYCOSYLASE C"/>
    <property type="match status" value="1"/>
</dbReference>
<evidence type="ECO:0000259" key="3">
    <source>
        <dbReference type="Pfam" id="PF01464"/>
    </source>
</evidence>
<organism evidence="4 5">
    <name type="scientific">Methylobacterium soli</name>
    <dbReference type="NCBI Taxonomy" id="553447"/>
    <lineage>
        <taxon>Bacteria</taxon>
        <taxon>Pseudomonadati</taxon>
        <taxon>Pseudomonadota</taxon>
        <taxon>Alphaproteobacteria</taxon>
        <taxon>Hyphomicrobiales</taxon>
        <taxon>Methylobacteriaceae</taxon>
        <taxon>Methylobacterium</taxon>
    </lineage>
</organism>
<comment type="similarity">
    <text evidence="2">Belongs to the virb1 family.</text>
</comment>
<dbReference type="Proteomes" id="UP000474159">
    <property type="component" value="Unassembled WGS sequence"/>
</dbReference>
<evidence type="ECO:0000313" key="4">
    <source>
        <dbReference type="EMBL" id="KAB1081939.1"/>
    </source>
</evidence>